<evidence type="ECO:0000313" key="2">
    <source>
        <dbReference type="Proteomes" id="UP000033067"/>
    </source>
</evidence>
<evidence type="ECO:0000313" key="1">
    <source>
        <dbReference type="EMBL" id="AKC86356.1"/>
    </source>
</evidence>
<dbReference type="PATRIC" id="fig|314722.6.peg.1227"/>
<accession>A0A0E3UMH9</accession>
<dbReference type="KEGG" id="psuw:WQ53_05800"/>
<reference evidence="1 2" key="1">
    <citation type="journal article" date="2015" name="Genome Announc.">
        <title>Complete Genome Sequence of Pseudoxanthomonas suwonensis Strain J1, a Cellulose-Degrading Bacterium Isolated from Leaf- and Wood-Enriched Soil.</title>
        <authorList>
            <person name="Hou L."/>
            <person name="Jiang J."/>
            <person name="Xu Z."/>
            <person name="Zhou Y."/>
            <person name="Leung F.C."/>
        </authorList>
    </citation>
    <scope>NUCLEOTIDE SEQUENCE [LARGE SCALE GENOMIC DNA]</scope>
    <source>
        <strain evidence="1 2">J1</strain>
    </source>
</reference>
<sequence>MKLAVQLLGESASVSVDGGAPVNLTQQESTNERTIFSDGRQTLTIEAGQLAWAPPQSSPVACSGG</sequence>
<protein>
    <submittedName>
        <fullName evidence="1">Uncharacterized protein</fullName>
    </submittedName>
</protein>
<organism evidence="1 2">
    <name type="scientific">Pseudoxanthomonas suwonensis</name>
    <dbReference type="NCBI Taxonomy" id="314722"/>
    <lineage>
        <taxon>Bacteria</taxon>
        <taxon>Pseudomonadati</taxon>
        <taxon>Pseudomonadota</taxon>
        <taxon>Gammaproteobacteria</taxon>
        <taxon>Lysobacterales</taxon>
        <taxon>Lysobacteraceae</taxon>
        <taxon>Pseudoxanthomonas</taxon>
    </lineage>
</organism>
<proteinExistence type="predicted"/>
<name>A0A0E3UMH9_9GAMM</name>
<dbReference type="EMBL" id="CP011144">
    <property type="protein sequence ID" value="AKC86356.1"/>
    <property type="molecule type" value="Genomic_DNA"/>
</dbReference>
<keyword evidence="2" id="KW-1185">Reference proteome</keyword>
<dbReference type="Proteomes" id="UP000033067">
    <property type="component" value="Chromosome"/>
</dbReference>
<gene>
    <name evidence="1" type="ORF">WQ53_05800</name>
</gene>
<dbReference type="AlphaFoldDB" id="A0A0E3UMH9"/>